<keyword evidence="12 18" id="KW-0548">Nucleotidyltransferase</keyword>
<evidence type="ECO:0000256" key="17">
    <source>
        <dbReference type="ARBA" id="ARBA00023264"/>
    </source>
</evidence>
<dbReference type="EC" id="2.7.7.41" evidence="6 18"/>
<feature type="transmembrane region" description="Helical" evidence="19">
    <location>
        <begin position="133"/>
        <end position="154"/>
    </location>
</feature>
<dbReference type="PANTHER" id="PTHR46382">
    <property type="entry name" value="PHOSPHATIDATE CYTIDYLYLTRANSFERASE"/>
    <property type="match status" value="1"/>
</dbReference>
<comment type="pathway">
    <text evidence="4">Lipid metabolism.</text>
</comment>
<evidence type="ECO:0000256" key="11">
    <source>
        <dbReference type="ARBA" id="ARBA00022692"/>
    </source>
</evidence>
<keyword evidence="13 19" id="KW-1133">Transmembrane helix</keyword>
<evidence type="ECO:0000313" key="20">
    <source>
        <dbReference type="EMBL" id="MSS38370.1"/>
    </source>
</evidence>
<keyword evidence="11 18" id="KW-0812">Transmembrane</keyword>
<evidence type="ECO:0000256" key="18">
    <source>
        <dbReference type="RuleBase" id="RU003938"/>
    </source>
</evidence>
<keyword evidence="17" id="KW-1208">Phospholipid metabolism</keyword>
<dbReference type="PANTHER" id="PTHR46382:SF1">
    <property type="entry name" value="PHOSPHATIDATE CYTIDYLYLTRANSFERASE"/>
    <property type="match status" value="1"/>
</dbReference>
<dbReference type="AlphaFoldDB" id="A0A7X2NNX9"/>
<feature type="transmembrane region" description="Helical" evidence="19">
    <location>
        <begin position="175"/>
        <end position="194"/>
    </location>
</feature>
<feature type="transmembrane region" description="Helical" evidence="19">
    <location>
        <begin position="51"/>
        <end position="69"/>
    </location>
</feature>
<keyword evidence="14" id="KW-0443">Lipid metabolism</keyword>
<keyword evidence="15 19" id="KW-0472">Membrane</keyword>
<reference evidence="20 21" key="1">
    <citation type="submission" date="2019-08" db="EMBL/GenBank/DDBJ databases">
        <title>In-depth cultivation of the pig gut microbiome towards novel bacterial diversity and tailored functional studies.</title>
        <authorList>
            <person name="Wylensek D."/>
            <person name="Hitch T.C.A."/>
            <person name="Clavel T."/>
        </authorList>
    </citation>
    <scope>NUCLEOTIDE SEQUENCE [LARGE SCALE GENOMIC DNA]</scope>
    <source>
        <strain evidence="20 21">WCA-389-WT-23D1</strain>
    </source>
</reference>
<comment type="catalytic activity">
    <reaction evidence="1 18">
        <text>a 1,2-diacyl-sn-glycero-3-phosphate + CTP + H(+) = a CDP-1,2-diacyl-sn-glycerol + diphosphate</text>
        <dbReference type="Rhea" id="RHEA:16229"/>
        <dbReference type="ChEBI" id="CHEBI:15378"/>
        <dbReference type="ChEBI" id="CHEBI:33019"/>
        <dbReference type="ChEBI" id="CHEBI:37563"/>
        <dbReference type="ChEBI" id="CHEBI:58332"/>
        <dbReference type="ChEBI" id="CHEBI:58608"/>
        <dbReference type="EC" id="2.7.7.41"/>
    </reaction>
</comment>
<evidence type="ECO:0000256" key="15">
    <source>
        <dbReference type="ARBA" id="ARBA00023136"/>
    </source>
</evidence>
<evidence type="ECO:0000256" key="7">
    <source>
        <dbReference type="ARBA" id="ARBA00019373"/>
    </source>
</evidence>
<keyword evidence="10 18" id="KW-0808">Transferase</keyword>
<dbReference type="EMBL" id="VUMD01000023">
    <property type="protein sequence ID" value="MSS38370.1"/>
    <property type="molecule type" value="Genomic_DNA"/>
</dbReference>
<evidence type="ECO:0000256" key="6">
    <source>
        <dbReference type="ARBA" id="ARBA00012487"/>
    </source>
</evidence>
<comment type="subcellular location">
    <subcellularLocation>
        <location evidence="2">Cell membrane</location>
        <topology evidence="2">Multi-pass membrane protein</topology>
    </subcellularLocation>
</comment>
<evidence type="ECO:0000256" key="12">
    <source>
        <dbReference type="ARBA" id="ARBA00022695"/>
    </source>
</evidence>
<sequence length="266" mass="28745">MFTTRLISGIILVLLSVVIVGQGGVLLFGVTALISLAGLFELYRVLGIHKRFLAIVGYATAVSYYGILWCEGQRYITLMVIGSLMTLMALYVFTFPEYKTEEITGAFFGVCYVPVMLSYLYQTRAMNDGAYVVWLIFLSSWGCDTCAYCSGMLFGKHKLAPVLSPKKSIEGAVGGVAGAAFLGFIYASLFGGGMTEIDRPHMVCAAACAIAAVISQIGDLAASAIKRNHKVKDYGHLIPGHGGILDRFDSMIFTAPAVYFALTFLK</sequence>
<evidence type="ECO:0000256" key="16">
    <source>
        <dbReference type="ARBA" id="ARBA00023209"/>
    </source>
</evidence>
<evidence type="ECO:0000256" key="2">
    <source>
        <dbReference type="ARBA" id="ARBA00004651"/>
    </source>
</evidence>
<gene>
    <name evidence="20" type="ORF">FYJ39_17985</name>
</gene>
<evidence type="ECO:0000256" key="8">
    <source>
        <dbReference type="ARBA" id="ARBA00022475"/>
    </source>
</evidence>
<evidence type="ECO:0000256" key="5">
    <source>
        <dbReference type="ARBA" id="ARBA00010185"/>
    </source>
</evidence>
<dbReference type="InterPro" id="IPR000374">
    <property type="entry name" value="PC_trans"/>
</dbReference>
<proteinExistence type="inferred from homology"/>
<feature type="transmembrane region" description="Helical" evidence="19">
    <location>
        <begin position="75"/>
        <end position="93"/>
    </location>
</feature>
<dbReference type="GO" id="GO:0016024">
    <property type="term" value="P:CDP-diacylglycerol biosynthetic process"/>
    <property type="evidence" value="ECO:0007669"/>
    <property type="project" value="UniProtKB-UniPathway"/>
</dbReference>
<evidence type="ECO:0000256" key="13">
    <source>
        <dbReference type="ARBA" id="ARBA00022989"/>
    </source>
</evidence>
<evidence type="ECO:0000256" key="3">
    <source>
        <dbReference type="ARBA" id="ARBA00005119"/>
    </source>
</evidence>
<evidence type="ECO:0000256" key="4">
    <source>
        <dbReference type="ARBA" id="ARBA00005189"/>
    </source>
</evidence>
<keyword evidence="16" id="KW-0594">Phospholipid biosynthesis</keyword>
<dbReference type="UniPathway" id="UPA00557">
    <property type="reaction ID" value="UER00614"/>
</dbReference>
<keyword evidence="9" id="KW-0444">Lipid biosynthesis</keyword>
<evidence type="ECO:0000256" key="9">
    <source>
        <dbReference type="ARBA" id="ARBA00022516"/>
    </source>
</evidence>
<evidence type="ECO:0000256" key="19">
    <source>
        <dbReference type="SAM" id="Phobius"/>
    </source>
</evidence>
<evidence type="ECO:0000313" key="21">
    <source>
        <dbReference type="Proteomes" id="UP000429958"/>
    </source>
</evidence>
<organism evidence="20 21">
    <name type="scientific">Clostridium porci</name>
    <dbReference type="NCBI Taxonomy" id="2605778"/>
    <lineage>
        <taxon>Bacteria</taxon>
        <taxon>Bacillati</taxon>
        <taxon>Bacillota</taxon>
        <taxon>Clostridia</taxon>
        <taxon>Eubacteriales</taxon>
        <taxon>Clostridiaceae</taxon>
        <taxon>Clostridium</taxon>
    </lineage>
</organism>
<dbReference type="GO" id="GO:0004605">
    <property type="term" value="F:phosphatidate cytidylyltransferase activity"/>
    <property type="evidence" value="ECO:0007669"/>
    <property type="project" value="UniProtKB-EC"/>
</dbReference>
<comment type="caution">
    <text evidence="20">The sequence shown here is derived from an EMBL/GenBank/DDBJ whole genome shotgun (WGS) entry which is preliminary data.</text>
</comment>
<dbReference type="PROSITE" id="PS01315">
    <property type="entry name" value="CDS"/>
    <property type="match status" value="1"/>
</dbReference>
<dbReference type="RefSeq" id="WP_154473800.1">
    <property type="nucleotide sequence ID" value="NZ_DBEWUL010000175.1"/>
</dbReference>
<feature type="transmembrane region" description="Helical" evidence="19">
    <location>
        <begin position="105"/>
        <end position="121"/>
    </location>
</feature>
<feature type="transmembrane region" description="Helical" evidence="19">
    <location>
        <begin position="6"/>
        <end position="39"/>
    </location>
</feature>
<keyword evidence="8" id="KW-1003">Cell membrane</keyword>
<accession>A0A7X2NNX9</accession>
<keyword evidence="21" id="KW-1185">Reference proteome</keyword>
<dbReference type="Pfam" id="PF01148">
    <property type="entry name" value="CTP_transf_1"/>
    <property type="match status" value="1"/>
</dbReference>
<comment type="similarity">
    <text evidence="5 18">Belongs to the CDS family.</text>
</comment>
<dbReference type="Proteomes" id="UP000429958">
    <property type="component" value="Unassembled WGS sequence"/>
</dbReference>
<evidence type="ECO:0000256" key="10">
    <source>
        <dbReference type="ARBA" id="ARBA00022679"/>
    </source>
</evidence>
<comment type="pathway">
    <text evidence="3 18">Phospholipid metabolism; CDP-diacylglycerol biosynthesis; CDP-diacylglycerol from sn-glycerol 3-phosphate: step 3/3.</text>
</comment>
<evidence type="ECO:0000256" key="1">
    <source>
        <dbReference type="ARBA" id="ARBA00001698"/>
    </source>
</evidence>
<name>A0A7X2NNX9_9CLOT</name>
<dbReference type="GO" id="GO:0005886">
    <property type="term" value="C:plasma membrane"/>
    <property type="evidence" value="ECO:0007669"/>
    <property type="project" value="UniProtKB-SubCell"/>
</dbReference>
<feature type="transmembrane region" description="Helical" evidence="19">
    <location>
        <begin position="200"/>
        <end position="222"/>
    </location>
</feature>
<evidence type="ECO:0000256" key="14">
    <source>
        <dbReference type="ARBA" id="ARBA00023098"/>
    </source>
</evidence>
<protein>
    <recommendedName>
        <fullName evidence="7 18">Phosphatidate cytidylyltransferase</fullName>
        <ecNumber evidence="6 18">2.7.7.41</ecNumber>
    </recommendedName>
</protein>